<dbReference type="GO" id="GO:0016878">
    <property type="term" value="F:acid-thiol ligase activity"/>
    <property type="evidence" value="ECO:0007669"/>
    <property type="project" value="UniProtKB-ARBA"/>
</dbReference>
<gene>
    <name evidence="3" type="ordered locus">Hoch_3198</name>
</gene>
<dbReference type="HOGENOM" id="CLU_000022_59_10_7"/>
<dbReference type="RefSeq" id="WP_012828300.1">
    <property type="nucleotide sequence ID" value="NC_013440.1"/>
</dbReference>
<dbReference type="InterPro" id="IPR000873">
    <property type="entry name" value="AMP-dep_synth/lig_dom"/>
</dbReference>
<evidence type="ECO:0000259" key="2">
    <source>
        <dbReference type="Pfam" id="PF13193"/>
    </source>
</evidence>
<evidence type="ECO:0000313" key="4">
    <source>
        <dbReference type="Proteomes" id="UP000001880"/>
    </source>
</evidence>
<dbReference type="eggNOG" id="COG0318">
    <property type="taxonomic scope" value="Bacteria"/>
</dbReference>
<dbReference type="PANTHER" id="PTHR43767">
    <property type="entry name" value="LONG-CHAIN-FATTY-ACID--COA LIGASE"/>
    <property type="match status" value="1"/>
</dbReference>
<evidence type="ECO:0000259" key="1">
    <source>
        <dbReference type="Pfam" id="PF00501"/>
    </source>
</evidence>
<dbReference type="InterPro" id="IPR050237">
    <property type="entry name" value="ATP-dep_AMP-bd_enzyme"/>
</dbReference>
<dbReference type="EMBL" id="CP001804">
    <property type="protein sequence ID" value="ACY15700.1"/>
    <property type="molecule type" value="Genomic_DNA"/>
</dbReference>
<dbReference type="InterPro" id="IPR025110">
    <property type="entry name" value="AMP-bd_C"/>
</dbReference>
<proteinExistence type="predicted"/>
<dbReference type="Pfam" id="PF13193">
    <property type="entry name" value="AMP-binding_C"/>
    <property type="match status" value="1"/>
</dbReference>
<dbReference type="SUPFAM" id="SSF56801">
    <property type="entry name" value="Acetyl-CoA synthetase-like"/>
    <property type="match status" value="1"/>
</dbReference>
<keyword evidence="4" id="KW-1185">Reference proteome</keyword>
<dbReference type="Gene3D" id="3.40.50.12780">
    <property type="entry name" value="N-terminal domain of ligase-like"/>
    <property type="match status" value="1"/>
</dbReference>
<dbReference type="PANTHER" id="PTHR43767:SF1">
    <property type="entry name" value="NONRIBOSOMAL PEPTIDE SYNTHASE PES1 (EUROFUNG)-RELATED"/>
    <property type="match status" value="1"/>
</dbReference>
<keyword evidence="3" id="KW-0436">Ligase</keyword>
<dbReference type="PROSITE" id="PS00455">
    <property type="entry name" value="AMP_BINDING"/>
    <property type="match status" value="1"/>
</dbReference>
<evidence type="ECO:0000313" key="3">
    <source>
        <dbReference type="EMBL" id="ACY15700.1"/>
    </source>
</evidence>
<organism evidence="3 4">
    <name type="scientific">Haliangium ochraceum (strain DSM 14365 / JCM 11303 / SMP-2)</name>
    <dbReference type="NCBI Taxonomy" id="502025"/>
    <lineage>
        <taxon>Bacteria</taxon>
        <taxon>Pseudomonadati</taxon>
        <taxon>Myxococcota</taxon>
        <taxon>Polyangia</taxon>
        <taxon>Haliangiales</taxon>
        <taxon>Kofleriaceae</taxon>
        <taxon>Haliangium</taxon>
    </lineage>
</organism>
<feature type="domain" description="AMP-binding enzyme C-terminal" evidence="2">
    <location>
        <begin position="420"/>
        <end position="495"/>
    </location>
</feature>
<dbReference type="STRING" id="502025.Hoch_3198"/>
<dbReference type="Pfam" id="PF00501">
    <property type="entry name" value="AMP-binding"/>
    <property type="match status" value="1"/>
</dbReference>
<dbReference type="InterPro" id="IPR020845">
    <property type="entry name" value="AMP-binding_CS"/>
</dbReference>
<dbReference type="AlphaFoldDB" id="D0LSK1"/>
<dbReference type="Proteomes" id="UP000001880">
    <property type="component" value="Chromosome"/>
</dbReference>
<sequence>MNIGTLPARHARFRPDHLAVVCGDERYTFAAFNQRINRCANALIEMGIGKGDKVATLLGNCVELLEVYWACAKLGAVAVPLSSLLRAQGLASLLRDSDSAVVISAAASADNLDEIRDSVPHIGRDRYLLVDLEGEREGFRSYAAIVARETDAEPPATDIAGDEPYNIIYSSGTTGQPKGIVLTHDVRAAYGMLFASTYRITPESVILHAGSIVFNGAFLTLMPWMFVGCTYVLERKFDVQAWVPRVRELGVTHTMMVPSQIVALLHEDDFDEAHCGSVEMLGSVGAPLHAEHKQLLAKRMPGRFHELYGLTEGFMTTLDKFDFPRKPTSVGTVPPLFEMRIVDDEGNDLPTGTAGEIIGRGPLLMSGYYKRDDLTAQAIRDGWLHSGDVGYVDEDGFLFLVDRKKDLIISGGVNVYPRDIEEILVRHPAVRECTVFGVESAKWGETPVAAVVLKEGESASGDELKAWTNERVEAKFQRLSEVQVKDDLPRGVTGKVLKRALRDAYQSPA</sequence>
<dbReference type="KEGG" id="hoh:Hoch_3198"/>
<dbReference type="OrthoDB" id="5483897at2"/>
<dbReference type="InterPro" id="IPR042099">
    <property type="entry name" value="ANL_N_sf"/>
</dbReference>
<dbReference type="Gene3D" id="3.30.300.30">
    <property type="match status" value="1"/>
</dbReference>
<protein>
    <submittedName>
        <fullName evidence="3">AMP-dependent synthetase and ligase</fullName>
    </submittedName>
</protein>
<dbReference type="InterPro" id="IPR045851">
    <property type="entry name" value="AMP-bd_C_sf"/>
</dbReference>
<reference evidence="3 4" key="1">
    <citation type="journal article" date="2010" name="Stand. Genomic Sci.">
        <title>Complete genome sequence of Haliangium ochraceum type strain (SMP-2).</title>
        <authorList>
            <consortium name="US DOE Joint Genome Institute (JGI-PGF)"/>
            <person name="Ivanova N."/>
            <person name="Daum C."/>
            <person name="Lang E."/>
            <person name="Abt B."/>
            <person name="Kopitz M."/>
            <person name="Saunders E."/>
            <person name="Lapidus A."/>
            <person name="Lucas S."/>
            <person name="Glavina Del Rio T."/>
            <person name="Nolan M."/>
            <person name="Tice H."/>
            <person name="Copeland A."/>
            <person name="Cheng J.F."/>
            <person name="Chen F."/>
            <person name="Bruce D."/>
            <person name="Goodwin L."/>
            <person name="Pitluck S."/>
            <person name="Mavromatis K."/>
            <person name="Pati A."/>
            <person name="Mikhailova N."/>
            <person name="Chen A."/>
            <person name="Palaniappan K."/>
            <person name="Land M."/>
            <person name="Hauser L."/>
            <person name="Chang Y.J."/>
            <person name="Jeffries C.D."/>
            <person name="Detter J.C."/>
            <person name="Brettin T."/>
            <person name="Rohde M."/>
            <person name="Goker M."/>
            <person name="Bristow J."/>
            <person name="Markowitz V."/>
            <person name="Eisen J.A."/>
            <person name="Hugenholtz P."/>
            <person name="Kyrpides N.C."/>
            <person name="Klenk H.P."/>
        </authorList>
    </citation>
    <scope>NUCLEOTIDE SEQUENCE [LARGE SCALE GENOMIC DNA]</scope>
    <source>
        <strain evidence="4">DSM 14365 / CIP 107738 / JCM 11303 / AJ 13395 / SMP-2</strain>
    </source>
</reference>
<name>D0LSK1_HALO1</name>
<feature type="domain" description="AMP-dependent synthetase/ligase" evidence="1">
    <location>
        <begin position="9"/>
        <end position="369"/>
    </location>
</feature>
<accession>D0LSK1</accession>